<feature type="transmembrane region" description="Helical" evidence="1">
    <location>
        <begin position="164"/>
        <end position="189"/>
    </location>
</feature>
<gene>
    <name evidence="2" type="ORF">ACFQ5M_07285</name>
</gene>
<sequence>MKHLCGFIFKAHWRSKRRYVMLGLLLGLISVTFFIFKQQQNVEQSQQIMAIRYNTSSMKLLYENEKAIKRSGLKPFMQAQNRAKQGDERAFVQLDAISANLGSNEAYGVNNGAVLSNSGEQLHMDDRFGPIVVQRAMANRKKLDAQLLKQNLPLSSIRYGTGNWTFVISLLPLLTSLAGLVLLVSMIFIETFYDLTSHRCYFLTALPLTRRQVFLSQTIVFFIDVCLLLFICLGFAWGLSTGLGQRLPGTYPILAQFHHEFTIIPATLVTLSSAFLFLMGCLVIYLFVRLVLISLHALTDSILRLGTLLLSYSLVFLITLLSYLPGLCPRFILQWLPSSYLQASRVLFGTDYIAQFFISITEFNTLPDHPRTMITALIQNLNYYNGSTIGNVGNYDLQYFGGFLQASAVLGGTIAILLILNCTWLTRTNRIN</sequence>
<reference evidence="3" key="1">
    <citation type="journal article" date="2019" name="Int. J. Syst. Evol. Microbiol.">
        <title>The Global Catalogue of Microorganisms (GCM) 10K type strain sequencing project: providing services to taxonomists for standard genome sequencing and annotation.</title>
        <authorList>
            <consortium name="The Broad Institute Genomics Platform"/>
            <consortium name="The Broad Institute Genome Sequencing Center for Infectious Disease"/>
            <person name="Wu L."/>
            <person name="Ma J."/>
        </authorList>
    </citation>
    <scope>NUCLEOTIDE SEQUENCE [LARGE SCALE GENOMIC DNA]</scope>
    <source>
        <strain evidence="3">CCM 8896</strain>
    </source>
</reference>
<accession>A0ABW4J6M2</accession>
<feature type="transmembrane region" description="Helical" evidence="1">
    <location>
        <begin position="219"/>
        <end position="243"/>
    </location>
</feature>
<name>A0ABW4J6M2_9LACO</name>
<evidence type="ECO:0000256" key="1">
    <source>
        <dbReference type="SAM" id="Phobius"/>
    </source>
</evidence>
<organism evidence="2 3">
    <name type="scientific">Agrilactobacillus yilanensis</name>
    <dbReference type="NCBI Taxonomy" id="2485997"/>
    <lineage>
        <taxon>Bacteria</taxon>
        <taxon>Bacillati</taxon>
        <taxon>Bacillota</taxon>
        <taxon>Bacilli</taxon>
        <taxon>Lactobacillales</taxon>
        <taxon>Lactobacillaceae</taxon>
        <taxon>Agrilactobacillus</taxon>
    </lineage>
</organism>
<comment type="caution">
    <text evidence="2">The sequence shown here is derived from an EMBL/GenBank/DDBJ whole genome shotgun (WGS) entry which is preliminary data.</text>
</comment>
<proteinExistence type="predicted"/>
<keyword evidence="1" id="KW-0812">Transmembrane</keyword>
<feature type="transmembrane region" description="Helical" evidence="1">
    <location>
        <begin position="263"/>
        <end position="288"/>
    </location>
</feature>
<dbReference type="EMBL" id="JBHTOP010000022">
    <property type="protein sequence ID" value="MFD1671891.1"/>
    <property type="molecule type" value="Genomic_DNA"/>
</dbReference>
<feature type="transmembrane region" description="Helical" evidence="1">
    <location>
        <begin position="19"/>
        <end position="36"/>
    </location>
</feature>
<evidence type="ECO:0000313" key="2">
    <source>
        <dbReference type="EMBL" id="MFD1671891.1"/>
    </source>
</evidence>
<dbReference type="Proteomes" id="UP001597267">
    <property type="component" value="Unassembled WGS sequence"/>
</dbReference>
<keyword evidence="1" id="KW-1133">Transmembrane helix</keyword>
<dbReference type="RefSeq" id="WP_125714388.1">
    <property type="nucleotide sequence ID" value="NZ_JBHTOP010000022.1"/>
</dbReference>
<feature type="transmembrane region" description="Helical" evidence="1">
    <location>
        <begin position="403"/>
        <end position="426"/>
    </location>
</feature>
<feature type="transmembrane region" description="Helical" evidence="1">
    <location>
        <begin position="309"/>
        <end position="332"/>
    </location>
</feature>
<keyword evidence="3" id="KW-1185">Reference proteome</keyword>
<protein>
    <recommendedName>
        <fullName evidence="4">ABC transporter permease</fullName>
    </recommendedName>
</protein>
<evidence type="ECO:0000313" key="3">
    <source>
        <dbReference type="Proteomes" id="UP001597267"/>
    </source>
</evidence>
<keyword evidence="1" id="KW-0472">Membrane</keyword>
<evidence type="ECO:0008006" key="4">
    <source>
        <dbReference type="Google" id="ProtNLM"/>
    </source>
</evidence>